<proteinExistence type="predicted"/>
<dbReference type="EMBL" id="CATNWA010020331">
    <property type="protein sequence ID" value="CAI9617825.1"/>
    <property type="molecule type" value="Genomic_DNA"/>
</dbReference>
<feature type="non-terminal residue" evidence="1">
    <location>
        <position position="119"/>
    </location>
</feature>
<gene>
    <name evidence="1" type="ORF">SPARVUS_LOCUS15599884</name>
</gene>
<reference evidence="1" key="1">
    <citation type="submission" date="2023-05" db="EMBL/GenBank/DDBJ databases">
        <authorList>
            <person name="Stuckert A."/>
        </authorList>
    </citation>
    <scope>NUCLEOTIDE SEQUENCE</scope>
</reference>
<organism evidence="1 2">
    <name type="scientific">Staurois parvus</name>
    <dbReference type="NCBI Taxonomy" id="386267"/>
    <lineage>
        <taxon>Eukaryota</taxon>
        <taxon>Metazoa</taxon>
        <taxon>Chordata</taxon>
        <taxon>Craniata</taxon>
        <taxon>Vertebrata</taxon>
        <taxon>Euteleostomi</taxon>
        <taxon>Amphibia</taxon>
        <taxon>Batrachia</taxon>
        <taxon>Anura</taxon>
        <taxon>Neobatrachia</taxon>
        <taxon>Ranoidea</taxon>
        <taxon>Ranidae</taxon>
        <taxon>Staurois</taxon>
    </lineage>
</organism>
<evidence type="ECO:0000313" key="2">
    <source>
        <dbReference type="Proteomes" id="UP001162483"/>
    </source>
</evidence>
<protein>
    <submittedName>
        <fullName evidence="1">Uncharacterized protein</fullName>
    </submittedName>
</protein>
<sequence>MAYQPTKMGAFHINMITVLPHYISNNGEEQFMEAVSRCTFGILYHTKNSGRINIVDVTDNLYNKELRYLSERLGKEKVIVVVDDLEDASSKEKAQILEAQPVLDVWPRISFSLVQMRNK</sequence>
<comment type="caution">
    <text evidence="1">The sequence shown here is derived from an EMBL/GenBank/DDBJ whole genome shotgun (WGS) entry which is preliminary data.</text>
</comment>
<keyword evidence="2" id="KW-1185">Reference proteome</keyword>
<name>A0ABN9H810_9NEOB</name>
<accession>A0ABN9H810</accession>
<evidence type="ECO:0000313" key="1">
    <source>
        <dbReference type="EMBL" id="CAI9617825.1"/>
    </source>
</evidence>
<dbReference type="Proteomes" id="UP001162483">
    <property type="component" value="Unassembled WGS sequence"/>
</dbReference>